<name>A0A1H0PRA5_MICTS</name>
<dbReference type="InterPro" id="IPR030392">
    <property type="entry name" value="S74_ICA"/>
</dbReference>
<evidence type="ECO:0000313" key="3">
    <source>
        <dbReference type="Proteomes" id="UP000186456"/>
    </source>
</evidence>
<dbReference type="EMBL" id="FNJN01000004">
    <property type="protein sequence ID" value="SDP07330.1"/>
    <property type="molecule type" value="Genomic_DNA"/>
</dbReference>
<sequence>MATGDDALAAGMDVVPGTADRRLGYEEINKTRDYIAQRTATVTPVSKGGTGATTAAQARANLDVAPASEVGKRASINALAQPFAVAQIETNPAHQLGMYYSDGAARPVVRVDQTDITLASKGDTDAALTAASNASSNADGRVAKGGDTMTGNLFLPNSTAATASWQVAYINGDGRLCRGSSSQRYKKYISAFEPEALGDIWPALQRYQMRSDGIMPGDGKWHYGYIAEQMSQHPDQDRFVVYRDVDDTGEQVPDSIDFIGLLLAQTAQLHEQLANALVGLDLAHQRIAQLEQGA</sequence>
<evidence type="ECO:0000313" key="2">
    <source>
        <dbReference type="EMBL" id="SDP07330.1"/>
    </source>
</evidence>
<dbReference type="RefSeq" id="WP_074695337.1">
    <property type="nucleotide sequence ID" value="NZ_FNJN01000004.1"/>
</dbReference>
<dbReference type="Proteomes" id="UP000186456">
    <property type="component" value="Unassembled WGS sequence"/>
</dbReference>
<reference evidence="2 3" key="1">
    <citation type="submission" date="2016-10" db="EMBL/GenBank/DDBJ databases">
        <authorList>
            <person name="de Groot N.N."/>
        </authorList>
    </citation>
    <scope>NUCLEOTIDE SEQUENCE [LARGE SCALE GENOMIC DNA]</scope>
    <source>
        <strain evidence="2 3">StLB037</strain>
    </source>
</reference>
<dbReference type="AlphaFoldDB" id="A0A1H0PRA5"/>
<feature type="domain" description="Peptidase S74" evidence="1">
    <location>
        <begin position="181"/>
        <end position="294"/>
    </location>
</feature>
<protein>
    <recommendedName>
        <fullName evidence="1">Peptidase S74 domain-containing protein</fullName>
    </recommendedName>
</protein>
<gene>
    <name evidence="2" type="ORF">SAMN04487788_1947</name>
</gene>
<organism evidence="2 3">
    <name type="scientific">Microbacterium testaceum (strain StLB037)</name>
    <dbReference type="NCBI Taxonomy" id="979556"/>
    <lineage>
        <taxon>Bacteria</taxon>
        <taxon>Bacillati</taxon>
        <taxon>Actinomycetota</taxon>
        <taxon>Actinomycetes</taxon>
        <taxon>Micrococcales</taxon>
        <taxon>Microbacteriaceae</taxon>
        <taxon>Microbacterium</taxon>
    </lineage>
</organism>
<evidence type="ECO:0000259" key="1">
    <source>
        <dbReference type="PROSITE" id="PS51688"/>
    </source>
</evidence>
<dbReference type="PROSITE" id="PS51688">
    <property type="entry name" value="ICA"/>
    <property type="match status" value="1"/>
</dbReference>
<accession>A0A1H0PRA5</accession>
<proteinExistence type="predicted"/>